<protein>
    <recommendedName>
        <fullName evidence="5">Lipoprotein</fullName>
    </recommendedName>
</protein>
<organism evidence="3 4">
    <name type="scientific">Telluria antibiotica</name>
    <dbReference type="NCBI Taxonomy" id="2717319"/>
    <lineage>
        <taxon>Bacteria</taxon>
        <taxon>Pseudomonadati</taxon>
        <taxon>Pseudomonadota</taxon>
        <taxon>Betaproteobacteria</taxon>
        <taxon>Burkholderiales</taxon>
        <taxon>Oxalobacteraceae</taxon>
        <taxon>Telluria group</taxon>
        <taxon>Telluria</taxon>
    </lineage>
</organism>
<evidence type="ECO:0008006" key="5">
    <source>
        <dbReference type="Google" id="ProtNLM"/>
    </source>
</evidence>
<sequence length="164" mass="15838">MKQKHQSICLAGLLALAVGLSACSSWRGGSMGSSGGMSGTGGGTGPAGSSGSSGTAGSSSGYDSASTGMMQNQGASAMPMSPNATVASIEALPRSSSSATEGNAGASAAMGSSSGGATGSSSADRIYRVTLRMDDGSTQVVTQQTTPDFRTGDRVSLAGGMIQH</sequence>
<dbReference type="PROSITE" id="PS51257">
    <property type="entry name" value="PROKAR_LIPOPROTEIN"/>
    <property type="match status" value="1"/>
</dbReference>
<comment type="caution">
    <text evidence="3">The sequence shown here is derived from an EMBL/GenBank/DDBJ whole genome shotgun (WGS) entry which is preliminary data.</text>
</comment>
<feature type="region of interest" description="Disordered" evidence="1">
    <location>
        <begin position="30"/>
        <end position="122"/>
    </location>
</feature>
<name>A0ABX0PNB6_9BURK</name>
<keyword evidence="2" id="KW-0732">Signal</keyword>
<keyword evidence="4" id="KW-1185">Reference proteome</keyword>
<evidence type="ECO:0000256" key="1">
    <source>
        <dbReference type="SAM" id="MobiDB-lite"/>
    </source>
</evidence>
<feature type="signal peptide" evidence="2">
    <location>
        <begin position="1"/>
        <end position="22"/>
    </location>
</feature>
<feature type="compositionally biased region" description="Gly residues" evidence="1">
    <location>
        <begin position="30"/>
        <end position="48"/>
    </location>
</feature>
<feature type="compositionally biased region" description="Low complexity" evidence="1">
    <location>
        <begin position="102"/>
        <end position="112"/>
    </location>
</feature>
<evidence type="ECO:0000313" key="4">
    <source>
        <dbReference type="Proteomes" id="UP000716322"/>
    </source>
</evidence>
<evidence type="ECO:0000313" key="3">
    <source>
        <dbReference type="EMBL" id="NIA57340.1"/>
    </source>
</evidence>
<feature type="compositionally biased region" description="Low complexity" evidence="1">
    <location>
        <begin position="49"/>
        <end position="69"/>
    </location>
</feature>
<feature type="chain" id="PRO_5045774908" description="Lipoprotein" evidence="2">
    <location>
        <begin position="23"/>
        <end position="164"/>
    </location>
</feature>
<dbReference type="EMBL" id="JAAQOM010000021">
    <property type="protein sequence ID" value="NIA57340.1"/>
    <property type="molecule type" value="Genomic_DNA"/>
</dbReference>
<evidence type="ECO:0000256" key="2">
    <source>
        <dbReference type="SAM" id="SignalP"/>
    </source>
</evidence>
<proteinExistence type="predicted"/>
<reference evidence="3 4" key="1">
    <citation type="submission" date="2020-03" db="EMBL/GenBank/DDBJ databases">
        <title>Genome sequence of strain Massilia sp. TW-1.</title>
        <authorList>
            <person name="Chaudhary D.K."/>
        </authorList>
    </citation>
    <scope>NUCLEOTIDE SEQUENCE [LARGE SCALE GENOMIC DNA]</scope>
    <source>
        <strain evidence="3 4">TW-1</strain>
    </source>
</reference>
<dbReference type="RefSeq" id="WP_166863834.1">
    <property type="nucleotide sequence ID" value="NZ_JAAQOM010000021.1"/>
</dbReference>
<dbReference type="Proteomes" id="UP000716322">
    <property type="component" value="Unassembled WGS sequence"/>
</dbReference>
<gene>
    <name evidence="3" type="ORF">HAV22_27320</name>
</gene>
<accession>A0ABX0PNB6</accession>